<dbReference type="InterPro" id="IPR007197">
    <property type="entry name" value="rSAM"/>
</dbReference>
<dbReference type="PANTHER" id="PTHR11228">
    <property type="entry name" value="RADICAL SAM DOMAIN PROTEIN"/>
    <property type="match status" value="1"/>
</dbReference>
<evidence type="ECO:0000313" key="6">
    <source>
        <dbReference type="EMBL" id="OGZ32941.1"/>
    </source>
</evidence>
<sequence>MKTYQIQPATAWLTVNRRCNFRCKWCYAEATGYEPKSEMSLELAEVLAKMAWQIGVRNLLVIGGEPTLWRPLMEFNDFCMREGFQNILITNGARFGGDRFSAIYKGHTNNKIGLSIKASTPQQLYEVAGVTNFDVVKKGIIRAVQELNAQVSITYNTFYVDTLTDVVRFAVECGAKSVKIDFCSTTFSEGRPNAKYMVEPKRLAENIMRDYPELERITEGHIVFEMMVPFCLWPQDFIVDLRRKGQILSVCHVLKRKGIIFDERGNLLICNALFDYPIGRYGSDFCDDKSLLTWLNTERIVSYYDRIGRYPSTACKVCHWYSECGGGCPLRWALYKADEFVRPMSENLPTEKEVIHVD</sequence>
<proteinExistence type="predicted"/>
<dbReference type="GO" id="GO:0003824">
    <property type="term" value="F:catalytic activity"/>
    <property type="evidence" value="ECO:0007669"/>
    <property type="project" value="InterPro"/>
</dbReference>
<dbReference type="Gene3D" id="3.20.20.70">
    <property type="entry name" value="Aldolase class I"/>
    <property type="match status" value="1"/>
</dbReference>
<comment type="caution">
    <text evidence="6">The sequence shown here is derived from an EMBL/GenBank/DDBJ whole genome shotgun (WGS) entry which is preliminary data.</text>
</comment>
<keyword evidence="4" id="KW-0411">Iron-sulfur</keyword>
<dbReference type="SUPFAM" id="SSF102114">
    <property type="entry name" value="Radical SAM enzymes"/>
    <property type="match status" value="1"/>
</dbReference>
<evidence type="ECO:0000256" key="3">
    <source>
        <dbReference type="ARBA" id="ARBA00023004"/>
    </source>
</evidence>
<dbReference type="EMBL" id="MHMT01000010">
    <property type="protein sequence ID" value="OGZ32941.1"/>
    <property type="molecule type" value="Genomic_DNA"/>
</dbReference>
<feature type="domain" description="Radical SAM core" evidence="5">
    <location>
        <begin position="5"/>
        <end position="214"/>
    </location>
</feature>
<name>A0A1G2F5V4_9BACT</name>
<evidence type="ECO:0000256" key="2">
    <source>
        <dbReference type="ARBA" id="ARBA00022723"/>
    </source>
</evidence>
<evidence type="ECO:0000256" key="4">
    <source>
        <dbReference type="ARBA" id="ARBA00023014"/>
    </source>
</evidence>
<keyword evidence="1" id="KW-0949">S-adenosyl-L-methionine</keyword>
<dbReference type="PROSITE" id="PS51918">
    <property type="entry name" value="RADICAL_SAM"/>
    <property type="match status" value="1"/>
</dbReference>
<dbReference type="PANTHER" id="PTHR11228:SF35">
    <property type="entry name" value="MOLYBDENUM COFACTOR BIOSYNTHESIS PROTEIN A-RELATED"/>
    <property type="match status" value="1"/>
</dbReference>
<evidence type="ECO:0000259" key="5">
    <source>
        <dbReference type="PROSITE" id="PS51918"/>
    </source>
</evidence>
<dbReference type="SFLD" id="SFLDS00029">
    <property type="entry name" value="Radical_SAM"/>
    <property type="match status" value="1"/>
</dbReference>
<dbReference type="STRING" id="1801990.A2V69_02975"/>
<keyword evidence="3" id="KW-0408">Iron</keyword>
<gene>
    <name evidence="6" type="ORF">A2V69_02975</name>
</gene>
<reference evidence="6 7" key="1">
    <citation type="journal article" date="2016" name="Nat. Commun.">
        <title>Thousands of microbial genomes shed light on interconnected biogeochemical processes in an aquifer system.</title>
        <authorList>
            <person name="Anantharaman K."/>
            <person name="Brown C.T."/>
            <person name="Hug L.A."/>
            <person name="Sharon I."/>
            <person name="Castelle C.J."/>
            <person name="Probst A.J."/>
            <person name="Thomas B.C."/>
            <person name="Singh A."/>
            <person name="Wilkins M.J."/>
            <person name="Karaoz U."/>
            <person name="Brodie E.L."/>
            <person name="Williams K.H."/>
            <person name="Hubbard S.S."/>
            <person name="Banfield J.F."/>
        </authorList>
    </citation>
    <scope>NUCLEOTIDE SEQUENCE [LARGE SCALE GENOMIC DNA]</scope>
</reference>
<dbReference type="AlphaFoldDB" id="A0A1G2F5V4"/>
<dbReference type="Pfam" id="PF04055">
    <property type="entry name" value="Radical_SAM"/>
    <property type="match status" value="1"/>
</dbReference>
<evidence type="ECO:0000313" key="7">
    <source>
        <dbReference type="Proteomes" id="UP000177810"/>
    </source>
</evidence>
<dbReference type="GO" id="GO:0046872">
    <property type="term" value="F:metal ion binding"/>
    <property type="evidence" value="ECO:0007669"/>
    <property type="project" value="UniProtKB-KW"/>
</dbReference>
<dbReference type="GO" id="GO:0051536">
    <property type="term" value="F:iron-sulfur cluster binding"/>
    <property type="evidence" value="ECO:0007669"/>
    <property type="project" value="UniProtKB-KW"/>
</dbReference>
<dbReference type="InterPro" id="IPR058240">
    <property type="entry name" value="rSAM_sf"/>
</dbReference>
<dbReference type="InterPro" id="IPR050377">
    <property type="entry name" value="Radical_SAM_PqqE_MftC-like"/>
</dbReference>
<dbReference type="Proteomes" id="UP000177810">
    <property type="component" value="Unassembled WGS sequence"/>
</dbReference>
<dbReference type="CDD" id="cd01335">
    <property type="entry name" value="Radical_SAM"/>
    <property type="match status" value="1"/>
</dbReference>
<evidence type="ECO:0000256" key="1">
    <source>
        <dbReference type="ARBA" id="ARBA00022691"/>
    </source>
</evidence>
<keyword evidence="2" id="KW-0479">Metal-binding</keyword>
<organism evidence="6 7">
    <name type="scientific">Candidatus Portnoybacteria bacterium RBG_13_40_8</name>
    <dbReference type="NCBI Taxonomy" id="1801990"/>
    <lineage>
        <taxon>Bacteria</taxon>
        <taxon>Candidatus Portnoyibacteriota</taxon>
    </lineage>
</organism>
<protein>
    <recommendedName>
        <fullName evidence="5">Radical SAM core domain-containing protein</fullName>
    </recommendedName>
</protein>
<dbReference type="SFLD" id="SFLDG01067">
    <property type="entry name" value="SPASM/twitch_domain_containing"/>
    <property type="match status" value="1"/>
</dbReference>
<accession>A0A1G2F5V4</accession>
<dbReference type="InterPro" id="IPR013785">
    <property type="entry name" value="Aldolase_TIM"/>
</dbReference>